<reference evidence="4" key="1">
    <citation type="submission" date="2023-06" db="EMBL/GenBank/DDBJ databases">
        <title>Survivors Of The Sea: Transcriptome response of Skeletonema marinoi to long-term dormancy.</title>
        <authorList>
            <person name="Pinder M.I.M."/>
            <person name="Kourtchenko O."/>
            <person name="Robertson E.K."/>
            <person name="Larsson T."/>
            <person name="Maumus F."/>
            <person name="Osuna-Cruz C.M."/>
            <person name="Vancaester E."/>
            <person name="Stenow R."/>
            <person name="Vandepoele K."/>
            <person name="Ploug H."/>
            <person name="Bruchert V."/>
            <person name="Godhe A."/>
            <person name="Topel M."/>
        </authorList>
    </citation>
    <scope>NUCLEOTIDE SEQUENCE</scope>
    <source>
        <strain evidence="4">R05AC</strain>
    </source>
</reference>
<dbReference type="SUPFAM" id="SSF53218">
    <property type="entry name" value="Molybdenum cofactor biosynthesis proteins"/>
    <property type="match status" value="1"/>
</dbReference>
<comment type="caution">
    <text evidence="4">The sequence shown here is derived from an EMBL/GenBank/DDBJ whole genome shotgun (WGS) entry which is preliminary data.</text>
</comment>
<dbReference type="EC" id="2.7.7.75" evidence="4"/>
<sequence length="524" mass="58360">MNIPADIIEHMNAEAFESLCEHLRARSDLVQNMTLMTISGFCRNCLAKWMVLEARKLSKQLRSDDKLTDRYIQEGEKCLDIANKLNNWGYEDAAKIVYGCTYAEWKNRHQSKATEEQLRLYNESKTLHATHDATLLKCDDDEYQRQTELSQAILTRLKAGAFESLCEHLRARSDLVPNMELMTISGFCRNCLAKWLVVEARHISNQIVSNEVVNLYLSENQRNIVDTLDSFGYDEAAQLVYGCTYPEWKKRHMKKATDEQLERYNASKSLHATHNKELLATRSQKVNYQHETATTKPSQAAAAQICVPNQQNSLLSDVCCQEVDAIAPSAAETKPLSGHKVLRPPTGSTKLTIGILTVSDRAAANAYESGDLSGPMVESTIRRIIDSFNASFKDQDLIVNNFVKDIVPDEKAQIEEMLLRWSGKASRQGDSSNVCNLIFTTGGTGFSPRDVTPEATISILDRECRGLMSWASIELTSKQPLATLSRAAAGVCGKTIIINLPGNPAGAAQVAELLFPIILHAIED</sequence>
<gene>
    <name evidence="4" type="ORF">QTG54_014715</name>
</gene>
<dbReference type="GO" id="GO:0006777">
    <property type="term" value="P:Mo-molybdopterin cofactor biosynthetic process"/>
    <property type="evidence" value="ECO:0007669"/>
    <property type="project" value="UniProtKB-KW"/>
</dbReference>
<evidence type="ECO:0000259" key="3">
    <source>
        <dbReference type="SMART" id="SM00852"/>
    </source>
</evidence>
<evidence type="ECO:0000313" key="5">
    <source>
        <dbReference type="Proteomes" id="UP001224775"/>
    </source>
</evidence>
<name>A0AAD8XWM7_9STRA</name>
<organism evidence="4 5">
    <name type="scientific">Skeletonema marinoi</name>
    <dbReference type="NCBI Taxonomy" id="267567"/>
    <lineage>
        <taxon>Eukaryota</taxon>
        <taxon>Sar</taxon>
        <taxon>Stramenopiles</taxon>
        <taxon>Ochrophyta</taxon>
        <taxon>Bacillariophyta</taxon>
        <taxon>Coscinodiscophyceae</taxon>
        <taxon>Thalassiosirophycidae</taxon>
        <taxon>Thalassiosirales</taxon>
        <taxon>Skeletonemataceae</taxon>
        <taxon>Skeletonema</taxon>
        <taxon>Skeletonema marinoi-dohrnii complex</taxon>
    </lineage>
</organism>
<dbReference type="InterPro" id="IPR051920">
    <property type="entry name" value="MPT_Adenylyltrnsfr/MoaC-Rel"/>
</dbReference>
<protein>
    <submittedName>
        <fullName evidence="4">Molybdopterin adenylyltransferase</fullName>
        <ecNumber evidence="4">2.7.7.75</ecNumber>
    </submittedName>
</protein>
<dbReference type="Proteomes" id="UP001224775">
    <property type="component" value="Unassembled WGS sequence"/>
</dbReference>
<dbReference type="InterPro" id="IPR036425">
    <property type="entry name" value="MoaB/Mog-like_dom_sf"/>
</dbReference>
<dbReference type="Pfam" id="PF00994">
    <property type="entry name" value="MoCF_biosynth"/>
    <property type="match status" value="1"/>
</dbReference>
<dbReference type="SUPFAM" id="SSF158757">
    <property type="entry name" value="SMc04008-like"/>
    <property type="match status" value="2"/>
</dbReference>
<dbReference type="Pfam" id="PF06844">
    <property type="entry name" value="DUF1244"/>
    <property type="match status" value="4"/>
</dbReference>
<keyword evidence="5" id="KW-1185">Reference proteome</keyword>
<dbReference type="PANTHER" id="PTHR43764:SF1">
    <property type="entry name" value="MOLYBDOPTERIN MOLYBDOTRANSFERASE"/>
    <property type="match status" value="1"/>
</dbReference>
<evidence type="ECO:0000256" key="2">
    <source>
        <dbReference type="ARBA" id="ARBA00023150"/>
    </source>
</evidence>
<dbReference type="Gene3D" id="1.10.3340.10">
    <property type="entry name" value="SMc04008-like"/>
    <property type="match status" value="2"/>
</dbReference>
<feature type="domain" description="MoaB/Mog" evidence="3">
    <location>
        <begin position="354"/>
        <end position="521"/>
    </location>
</feature>
<keyword evidence="2" id="KW-0501">Molybdenum cofactor biosynthesis</keyword>
<dbReference type="PANTHER" id="PTHR43764">
    <property type="entry name" value="MOLYBDENUM COFACTOR BIOSYNTHESIS"/>
    <property type="match status" value="1"/>
</dbReference>
<keyword evidence="4" id="KW-0808">Transferase</keyword>
<dbReference type="GO" id="GO:0061598">
    <property type="term" value="F:molybdopterin adenylyltransferase activity"/>
    <property type="evidence" value="ECO:0007669"/>
    <property type="project" value="UniProtKB-EC"/>
</dbReference>
<dbReference type="InterPro" id="IPR023163">
    <property type="entry name" value="SMc04008-like_domain"/>
</dbReference>
<evidence type="ECO:0000313" key="4">
    <source>
        <dbReference type="EMBL" id="KAK1734842.1"/>
    </source>
</evidence>
<dbReference type="Gene3D" id="3.40.980.10">
    <property type="entry name" value="MoaB/Mog-like domain"/>
    <property type="match status" value="1"/>
</dbReference>
<evidence type="ECO:0000256" key="1">
    <source>
        <dbReference type="ARBA" id="ARBA00005046"/>
    </source>
</evidence>
<dbReference type="CDD" id="cd00886">
    <property type="entry name" value="MogA_MoaB"/>
    <property type="match status" value="1"/>
</dbReference>
<dbReference type="SMART" id="SM00852">
    <property type="entry name" value="MoCF_biosynth"/>
    <property type="match status" value="1"/>
</dbReference>
<keyword evidence="4" id="KW-0548">Nucleotidyltransferase</keyword>
<dbReference type="EMBL" id="JATAAI010000037">
    <property type="protein sequence ID" value="KAK1734842.1"/>
    <property type="molecule type" value="Genomic_DNA"/>
</dbReference>
<proteinExistence type="predicted"/>
<dbReference type="InterPro" id="IPR001453">
    <property type="entry name" value="MoaB/Mog_dom"/>
</dbReference>
<comment type="pathway">
    <text evidence="1">Cofactor biosynthesis; molybdopterin biosynthesis.</text>
</comment>
<dbReference type="InterPro" id="IPR036810">
    <property type="entry name" value="SMc04008-like_sf"/>
</dbReference>
<accession>A0AAD8XWM7</accession>
<dbReference type="AlphaFoldDB" id="A0AAD8XWM7"/>